<dbReference type="AlphaFoldDB" id="A0AAW4BMB9"/>
<sequence length="83" mass="9768">VGLLATLDSLRRRFSDDNLTEKKLSIRIPNSREKSFWRGKNPKVARYFAFRYRGLQAILGDKVELDFGKLMEFYFPQTDHDLA</sequence>
<feature type="non-terminal residue" evidence="1">
    <location>
        <position position="1"/>
    </location>
</feature>
<dbReference type="Proteomes" id="UP000786185">
    <property type="component" value="Unassembled WGS sequence"/>
</dbReference>
<proteinExistence type="predicted"/>
<accession>A0AAW4BMB9</accession>
<name>A0AAW4BMB9_VIBAN</name>
<gene>
    <name evidence="1" type="ORF">ERJ77_27785</name>
</gene>
<dbReference type="EMBL" id="SCLC01001823">
    <property type="protein sequence ID" value="MBF4438216.1"/>
    <property type="molecule type" value="Genomic_DNA"/>
</dbReference>
<evidence type="ECO:0000313" key="2">
    <source>
        <dbReference type="Proteomes" id="UP000786185"/>
    </source>
</evidence>
<organism evidence="1 2">
    <name type="scientific">Vibrio anguillarum</name>
    <name type="common">Listonella anguillarum</name>
    <dbReference type="NCBI Taxonomy" id="55601"/>
    <lineage>
        <taxon>Bacteria</taxon>
        <taxon>Pseudomonadati</taxon>
        <taxon>Pseudomonadota</taxon>
        <taxon>Gammaproteobacteria</taxon>
        <taxon>Vibrionales</taxon>
        <taxon>Vibrionaceae</taxon>
        <taxon>Vibrio</taxon>
    </lineage>
</organism>
<evidence type="ECO:0000313" key="1">
    <source>
        <dbReference type="EMBL" id="MBF4438216.1"/>
    </source>
</evidence>
<reference evidence="1" key="1">
    <citation type="journal article" date="2021" name="PeerJ">
        <title>Analysis of 44 Vibrio anguillarum genomes reveals high genetic diversity.</title>
        <authorList>
            <person name="Hansen M.J."/>
            <person name="Dalsgaard I."/>
        </authorList>
    </citation>
    <scope>NUCLEOTIDE SEQUENCE</scope>
    <source>
        <strain evidence="1">850617-1/1</strain>
    </source>
</reference>
<comment type="caution">
    <text evidence="1">The sequence shown here is derived from an EMBL/GenBank/DDBJ whole genome shotgun (WGS) entry which is preliminary data.</text>
</comment>
<feature type="non-terminal residue" evidence="1">
    <location>
        <position position="83"/>
    </location>
</feature>
<protein>
    <submittedName>
        <fullName evidence="1">Uncharacterized protein</fullName>
    </submittedName>
</protein>